<feature type="compositionally biased region" description="Basic residues" evidence="1">
    <location>
        <begin position="1"/>
        <end position="15"/>
    </location>
</feature>
<name>A0ABR1HTD4_9HYPO</name>
<reference evidence="2 3" key="1">
    <citation type="journal article" date="2025" name="Microbiol. Resour. Announc.">
        <title>Draft genome sequences for Neonectria magnoliae and Neonectria punicea, canker pathogens of Liriodendron tulipifera and Acer saccharum in West Virginia.</title>
        <authorList>
            <person name="Petronek H.M."/>
            <person name="Kasson M.T."/>
            <person name="Metheny A.M."/>
            <person name="Stauder C.M."/>
            <person name="Lovett B."/>
            <person name="Lynch S.C."/>
            <person name="Garnas J.R."/>
            <person name="Kasson L.R."/>
            <person name="Stajich J.E."/>
        </authorList>
    </citation>
    <scope>NUCLEOTIDE SEQUENCE [LARGE SCALE GENOMIC DNA]</scope>
    <source>
        <strain evidence="2 3">NRRL 64653</strain>
    </source>
</reference>
<dbReference type="Proteomes" id="UP001498476">
    <property type="component" value="Unassembled WGS sequence"/>
</dbReference>
<dbReference type="EMBL" id="JAZAVJ010000006">
    <property type="protein sequence ID" value="KAK7424067.1"/>
    <property type="molecule type" value="Genomic_DNA"/>
</dbReference>
<keyword evidence="3" id="KW-1185">Reference proteome</keyword>
<feature type="region of interest" description="Disordered" evidence="1">
    <location>
        <begin position="1"/>
        <end position="37"/>
    </location>
</feature>
<dbReference type="PANTHER" id="PTHR38790">
    <property type="entry name" value="2EXR DOMAIN-CONTAINING PROTEIN-RELATED"/>
    <property type="match status" value="1"/>
</dbReference>
<evidence type="ECO:0008006" key="4">
    <source>
        <dbReference type="Google" id="ProtNLM"/>
    </source>
</evidence>
<evidence type="ECO:0000313" key="3">
    <source>
        <dbReference type="Proteomes" id="UP001498476"/>
    </source>
</evidence>
<evidence type="ECO:0000313" key="2">
    <source>
        <dbReference type="EMBL" id="KAK7424067.1"/>
    </source>
</evidence>
<dbReference type="PANTHER" id="PTHR38790:SF4">
    <property type="entry name" value="2EXR DOMAIN-CONTAINING PROTEIN"/>
    <property type="match status" value="1"/>
</dbReference>
<gene>
    <name evidence="2" type="ORF">QQX98_000677</name>
</gene>
<accession>A0ABR1HTD4</accession>
<feature type="region of interest" description="Disordered" evidence="1">
    <location>
        <begin position="251"/>
        <end position="279"/>
    </location>
</feature>
<evidence type="ECO:0000256" key="1">
    <source>
        <dbReference type="SAM" id="MobiDB-lite"/>
    </source>
</evidence>
<sequence>MVKKKSRSKAKKKTKPSALTRQQRSGPGTEPQEASPLFRIPRELREQIYSQLFSSTRLSHGEKAAGRIGRIRVVPAANSLALLRTCRRVREEIGDSWLGRVLFNFEHPEALLDKFTALPHDTIQRIRQVRVRGDTIMLSYPDDDVFYRLVSALKLLPGLRLDRLTVLGLPSAEVRYDTLNRLVLEGGGWKELCYISHDSALLGYAESSNPFSPVQDDRYLRKPQPLHWQKALEDRDGKSSAPSVTIYRSAKPHTEGSIFNPNMRKPYQQTPPKDEKERDQYGRVEDAGLMADGERHKEIMVIIKRGHNVDYEEKRNSPFIDSDIRMEFPGKTWKEIRTICIDRFFDDSDDESDFSCSDEGDRDPGVEDLYISVDDYTWTPLHLDYDV</sequence>
<comment type="caution">
    <text evidence="2">The sequence shown here is derived from an EMBL/GenBank/DDBJ whole genome shotgun (WGS) entry which is preliminary data.</text>
</comment>
<proteinExistence type="predicted"/>
<protein>
    <recommendedName>
        <fullName evidence="4">F-box domain-containing protein</fullName>
    </recommendedName>
</protein>
<organism evidence="2 3">
    <name type="scientific">Neonectria punicea</name>
    <dbReference type="NCBI Taxonomy" id="979145"/>
    <lineage>
        <taxon>Eukaryota</taxon>
        <taxon>Fungi</taxon>
        <taxon>Dikarya</taxon>
        <taxon>Ascomycota</taxon>
        <taxon>Pezizomycotina</taxon>
        <taxon>Sordariomycetes</taxon>
        <taxon>Hypocreomycetidae</taxon>
        <taxon>Hypocreales</taxon>
        <taxon>Nectriaceae</taxon>
        <taxon>Neonectria</taxon>
    </lineage>
</organism>